<comment type="caution">
    <text evidence="1">The sequence shown here is derived from an EMBL/GenBank/DDBJ whole genome shotgun (WGS) entry which is preliminary data.</text>
</comment>
<dbReference type="AlphaFoldDB" id="A0AAV9JUF9"/>
<sequence length="180" mass="19792">MADADGVKAEAEAFAKVYAALFSSPACSSAEHVAEVASSIGKHYRPGITFFTNGGISRFDVRFHRLTAIVTADTGLQSRQEAADLIEKEMRKAISYGIGVHLDLLEICKVEVYSQTSALCWLHWAFRPKPGSEYEGKDCTFTNIYGYRAATAGVEAGWEFVVRDEEVNAMFKSIGKSFDD</sequence>
<name>A0AAV9JUF9_9PEZI</name>
<evidence type="ECO:0008006" key="3">
    <source>
        <dbReference type="Google" id="ProtNLM"/>
    </source>
</evidence>
<dbReference type="Proteomes" id="UP001324427">
    <property type="component" value="Unassembled WGS sequence"/>
</dbReference>
<protein>
    <recommendedName>
        <fullName evidence="3">Tautomerase cis-CaaD-like domain-containing protein</fullName>
    </recommendedName>
</protein>
<keyword evidence="2" id="KW-1185">Reference proteome</keyword>
<proteinExistence type="predicted"/>
<reference evidence="1 2" key="1">
    <citation type="submission" date="2021-11" db="EMBL/GenBank/DDBJ databases">
        <title>Black yeast isolated from Biological Soil Crust.</title>
        <authorList>
            <person name="Kurbessoian T."/>
        </authorList>
    </citation>
    <scope>NUCLEOTIDE SEQUENCE [LARGE SCALE GENOMIC DNA]</scope>
    <source>
        <strain evidence="1 2">CCFEE 5522</strain>
    </source>
</reference>
<accession>A0AAV9JUF9</accession>
<evidence type="ECO:0000313" key="1">
    <source>
        <dbReference type="EMBL" id="KAK4548670.1"/>
    </source>
</evidence>
<gene>
    <name evidence="1" type="ORF">LTR36_009581</name>
</gene>
<evidence type="ECO:0000313" key="2">
    <source>
        <dbReference type="Proteomes" id="UP001324427"/>
    </source>
</evidence>
<organism evidence="1 2">
    <name type="scientific">Oleoguttula mirabilis</name>
    <dbReference type="NCBI Taxonomy" id="1507867"/>
    <lineage>
        <taxon>Eukaryota</taxon>
        <taxon>Fungi</taxon>
        <taxon>Dikarya</taxon>
        <taxon>Ascomycota</taxon>
        <taxon>Pezizomycotina</taxon>
        <taxon>Dothideomycetes</taxon>
        <taxon>Dothideomycetidae</taxon>
        <taxon>Mycosphaerellales</taxon>
        <taxon>Teratosphaeriaceae</taxon>
        <taxon>Oleoguttula</taxon>
    </lineage>
</organism>
<dbReference type="EMBL" id="JAVFHQ010000007">
    <property type="protein sequence ID" value="KAK4548670.1"/>
    <property type="molecule type" value="Genomic_DNA"/>
</dbReference>